<dbReference type="InParanoid" id="W7XG43"/>
<dbReference type="EMBL" id="GG662603">
    <property type="protein sequence ID" value="EWS73061.1"/>
    <property type="molecule type" value="Genomic_DNA"/>
</dbReference>
<accession>W7XG43</accession>
<dbReference type="KEGG" id="tet:TTHERM_000152219"/>
<protein>
    <submittedName>
        <fullName evidence="1">Uncharacterized protein</fullName>
    </submittedName>
</protein>
<dbReference type="Proteomes" id="UP000009168">
    <property type="component" value="Unassembled WGS sequence"/>
</dbReference>
<sequence>MRIGFIPDRRNLGGKKDIDNLQKNHLLALINAKSITNNKVAPIKPIAHQKKSRQKSLGQIQIEFREVYESQKRVLNLKKGGIDNTQPVCFDRKNFIKNRACLAKDIQTQDHQRNIISLSKKLNGIQYKSEQNIQKMKEEQMKQQTLSSKFHSRHDHSLFQNSDAYSILRGRPQSASTKSSVKGFKQSLKQSIDYSQIEVQDILVPVNYAYKNKSYADLNLKKNQSHLVSMDYSEILISENQTNLNSQNLKNNQDNNNHKKSYIDSKEDFLISGAPKARKDINFQAYENQPDEEEVEYLYQKNKSENSIQLFEGQQLIQNDKNSHKNSYHNSVPINQNNQMGTQNQQPKPIQQAIPFITIVENNDPYTELRRSLLNVIMDYKLYDKEQMMDLANMVKKKNPHLDLKQIQGVCRNIVIRLYGEL</sequence>
<dbReference type="GeneID" id="24437578"/>
<keyword evidence="2" id="KW-1185">Reference proteome</keyword>
<organism evidence="1 2">
    <name type="scientific">Tetrahymena thermophila (strain SB210)</name>
    <dbReference type="NCBI Taxonomy" id="312017"/>
    <lineage>
        <taxon>Eukaryota</taxon>
        <taxon>Sar</taxon>
        <taxon>Alveolata</taxon>
        <taxon>Ciliophora</taxon>
        <taxon>Intramacronucleata</taxon>
        <taxon>Oligohymenophorea</taxon>
        <taxon>Hymenostomatida</taxon>
        <taxon>Tetrahymenina</taxon>
        <taxon>Tetrahymenidae</taxon>
        <taxon>Tetrahymena</taxon>
    </lineage>
</organism>
<gene>
    <name evidence="1" type="ORF">TTHERM_000152219</name>
</gene>
<dbReference type="RefSeq" id="XP_012654458.1">
    <property type="nucleotide sequence ID" value="XM_012799004.1"/>
</dbReference>
<name>W7XG43_TETTS</name>
<dbReference type="AlphaFoldDB" id="W7XG43"/>
<proteinExistence type="predicted"/>
<evidence type="ECO:0000313" key="2">
    <source>
        <dbReference type="Proteomes" id="UP000009168"/>
    </source>
</evidence>
<evidence type="ECO:0000313" key="1">
    <source>
        <dbReference type="EMBL" id="EWS73061.1"/>
    </source>
</evidence>
<reference evidence="2" key="1">
    <citation type="journal article" date="2006" name="PLoS Biol.">
        <title>Macronuclear genome sequence of the ciliate Tetrahymena thermophila, a model eukaryote.</title>
        <authorList>
            <person name="Eisen J.A."/>
            <person name="Coyne R.S."/>
            <person name="Wu M."/>
            <person name="Wu D."/>
            <person name="Thiagarajan M."/>
            <person name="Wortman J.R."/>
            <person name="Badger J.H."/>
            <person name="Ren Q."/>
            <person name="Amedeo P."/>
            <person name="Jones K.M."/>
            <person name="Tallon L.J."/>
            <person name="Delcher A.L."/>
            <person name="Salzberg S.L."/>
            <person name="Silva J.C."/>
            <person name="Haas B.J."/>
            <person name="Majoros W.H."/>
            <person name="Farzad M."/>
            <person name="Carlton J.M."/>
            <person name="Smith R.K. Jr."/>
            <person name="Garg J."/>
            <person name="Pearlman R.E."/>
            <person name="Karrer K.M."/>
            <person name="Sun L."/>
            <person name="Manning G."/>
            <person name="Elde N.C."/>
            <person name="Turkewitz A.P."/>
            <person name="Asai D.J."/>
            <person name="Wilkes D.E."/>
            <person name="Wang Y."/>
            <person name="Cai H."/>
            <person name="Collins K."/>
            <person name="Stewart B.A."/>
            <person name="Lee S.R."/>
            <person name="Wilamowska K."/>
            <person name="Weinberg Z."/>
            <person name="Ruzzo W.L."/>
            <person name="Wloga D."/>
            <person name="Gaertig J."/>
            <person name="Frankel J."/>
            <person name="Tsao C.-C."/>
            <person name="Gorovsky M.A."/>
            <person name="Keeling P.J."/>
            <person name="Waller R.F."/>
            <person name="Patron N.J."/>
            <person name="Cherry J.M."/>
            <person name="Stover N.A."/>
            <person name="Krieger C.J."/>
            <person name="del Toro C."/>
            <person name="Ryder H.F."/>
            <person name="Williamson S.C."/>
            <person name="Barbeau R.A."/>
            <person name="Hamilton E.P."/>
            <person name="Orias E."/>
        </authorList>
    </citation>
    <scope>NUCLEOTIDE SEQUENCE [LARGE SCALE GENOMIC DNA]</scope>
    <source>
        <strain evidence="2">SB210</strain>
    </source>
</reference>
<dbReference type="OrthoDB" id="286911at2759"/>